<feature type="domain" description="Cyclin-like" evidence="5">
    <location>
        <begin position="181"/>
        <end position="268"/>
    </location>
</feature>
<feature type="region of interest" description="Disordered" evidence="4">
    <location>
        <begin position="342"/>
        <end position="366"/>
    </location>
</feature>
<dbReference type="GO" id="GO:0016538">
    <property type="term" value="F:cyclin-dependent protein serine/threonine kinase regulator activity"/>
    <property type="evidence" value="ECO:0007669"/>
    <property type="project" value="InterPro"/>
</dbReference>
<dbReference type="EMBL" id="MU006786">
    <property type="protein sequence ID" value="KAF2639654.1"/>
    <property type="molecule type" value="Genomic_DNA"/>
</dbReference>
<evidence type="ECO:0000256" key="4">
    <source>
        <dbReference type="SAM" id="MobiDB-lite"/>
    </source>
</evidence>
<dbReference type="CDD" id="cd20546">
    <property type="entry name" value="CYCLIN_SpCG1C_ScCTK2-like_rpt2"/>
    <property type="match status" value="1"/>
</dbReference>
<dbReference type="PANTHER" id="PTHR10026">
    <property type="entry name" value="CYCLIN"/>
    <property type="match status" value="1"/>
</dbReference>
<dbReference type="Gene3D" id="1.10.472.10">
    <property type="entry name" value="Cyclin-like"/>
    <property type="match status" value="2"/>
</dbReference>
<keyword evidence="7" id="KW-1185">Reference proteome</keyword>
<evidence type="ECO:0000256" key="1">
    <source>
        <dbReference type="ARBA" id="ARBA00008638"/>
    </source>
</evidence>
<name>A0A6A6S0C6_9PLEO</name>
<protein>
    <recommendedName>
        <fullName evidence="2">RNA polymerase II holoenzyme cyclin-like subunit</fullName>
    </recommendedName>
</protein>
<evidence type="ECO:0000313" key="6">
    <source>
        <dbReference type="EMBL" id="KAF2639654.1"/>
    </source>
</evidence>
<gene>
    <name evidence="6" type="ORF">P280DRAFT_402410</name>
</gene>
<dbReference type="OrthoDB" id="4951845at2759"/>
<sequence>MAPSVSPSEAKNTPVGPHPSYIEVAKPYILQSAIQKCLSDLGMSDAKEDAARLQGVTYIDQVRRALQLPVRTFNTAVIYYHKFRLLHAENEYNYADAAAAALFTACKIEDTLKKSREILAAYWNLKVGVGEQASSDDSVPSPMDADMVLQRFENHSKLILGLERLMLESAGFDFRSRHPQKLIVKLARVLAFDKNSVSRTAWNLSIDLYRTFAPLKHTTPTMAIACLELAARLHEIDTTVVVDSGSVTYKKWNTSRAEIMETLLDLLDLYNNYRSSTSVGPAYSLETFINIRITLNQEASASSIPRYATYASDPASIPAASATTNYTNGSFKARNGIESMPLTPATPGQISPGTATHPPTSAIGIRGQNGTVRFMLSAQRAKEEGAVVNKYLKVEEEEYEEEVLIEPERAGDRDRDRIDRDREKDKEWERERRRVR</sequence>
<feature type="compositionally biased region" description="Basic and acidic residues" evidence="4">
    <location>
        <begin position="406"/>
        <end position="436"/>
    </location>
</feature>
<dbReference type="Proteomes" id="UP000799753">
    <property type="component" value="Unassembled WGS sequence"/>
</dbReference>
<reference evidence="6" key="1">
    <citation type="journal article" date="2020" name="Stud. Mycol.">
        <title>101 Dothideomycetes genomes: a test case for predicting lifestyles and emergence of pathogens.</title>
        <authorList>
            <person name="Haridas S."/>
            <person name="Albert R."/>
            <person name="Binder M."/>
            <person name="Bloem J."/>
            <person name="Labutti K."/>
            <person name="Salamov A."/>
            <person name="Andreopoulos B."/>
            <person name="Baker S."/>
            <person name="Barry K."/>
            <person name="Bills G."/>
            <person name="Bluhm B."/>
            <person name="Cannon C."/>
            <person name="Castanera R."/>
            <person name="Culley D."/>
            <person name="Daum C."/>
            <person name="Ezra D."/>
            <person name="Gonzalez J."/>
            <person name="Henrissat B."/>
            <person name="Kuo A."/>
            <person name="Liang C."/>
            <person name="Lipzen A."/>
            <person name="Lutzoni F."/>
            <person name="Magnuson J."/>
            <person name="Mondo S."/>
            <person name="Nolan M."/>
            <person name="Ohm R."/>
            <person name="Pangilinan J."/>
            <person name="Park H.-J."/>
            <person name="Ramirez L."/>
            <person name="Alfaro M."/>
            <person name="Sun H."/>
            <person name="Tritt A."/>
            <person name="Yoshinaga Y."/>
            <person name="Zwiers L.-H."/>
            <person name="Turgeon B."/>
            <person name="Goodwin S."/>
            <person name="Spatafora J."/>
            <person name="Crous P."/>
            <person name="Grigoriev I."/>
        </authorList>
    </citation>
    <scope>NUCLEOTIDE SEQUENCE</scope>
    <source>
        <strain evidence="6">CBS 473.64</strain>
    </source>
</reference>
<dbReference type="Pfam" id="PF00134">
    <property type="entry name" value="Cyclin_N"/>
    <property type="match status" value="1"/>
</dbReference>
<dbReference type="SUPFAM" id="SSF47954">
    <property type="entry name" value="Cyclin-like"/>
    <property type="match status" value="2"/>
</dbReference>
<feature type="compositionally biased region" description="Polar residues" evidence="4">
    <location>
        <begin position="346"/>
        <end position="359"/>
    </location>
</feature>
<evidence type="ECO:0000259" key="5">
    <source>
        <dbReference type="SMART" id="SM00385"/>
    </source>
</evidence>
<proteinExistence type="inferred from homology"/>
<evidence type="ECO:0000313" key="7">
    <source>
        <dbReference type="Proteomes" id="UP000799753"/>
    </source>
</evidence>
<keyword evidence="3" id="KW-0195">Cyclin</keyword>
<organism evidence="6 7">
    <name type="scientific">Massarina eburnea CBS 473.64</name>
    <dbReference type="NCBI Taxonomy" id="1395130"/>
    <lineage>
        <taxon>Eukaryota</taxon>
        <taxon>Fungi</taxon>
        <taxon>Dikarya</taxon>
        <taxon>Ascomycota</taxon>
        <taxon>Pezizomycotina</taxon>
        <taxon>Dothideomycetes</taxon>
        <taxon>Pleosporomycetidae</taxon>
        <taxon>Pleosporales</taxon>
        <taxon>Massarineae</taxon>
        <taxon>Massarinaceae</taxon>
        <taxon>Massarina</taxon>
    </lineage>
</organism>
<feature type="domain" description="Cyclin-like" evidence="5">
    <location>
        <begin position="57"/>
        <end position="168"/>
    </location>
</feature>
<dbReference type="SMART" id="SM00385">
    <property type="entry name" value="CYCLIN"/>
    <property type="match status" value="2"/>
</dbReference>
<dbReference type="FunFam" id="1.10.472.10:FF:000101">
    <property type="entry name" value="Cyclin, putative"/>
    <property type="match status" value="1"/>
</dbReference>
<accession>A0A6A6S0C6</accession>
<dbReference type="InterPro" id="IPR006671">
    <property type="entry name" value="Cyclin_N"/>
</dbReference>
<comment type="similarity">
    <text evidence="1">Belongs to the cyclin family. Cyclin C subfamily.</text>
</comment>
<feature type="region of interest" description="Disordered" evidence="4">
    <location>
        <begin position="398"/>
        <end position="436"/>
    </location>
</feature>
<dbReference type="InterPro" id="IPR036915">
    <property type="entry name" value="Cyclin-like_sf"/>
</dbReference>
<dbReference type="InterPro" id="IPR043198">
    <property type="entry name" value="Cyclin/Ssn8"/>
</dbReference>
<dbReference type="GO" id="GO:0006357">
    <property type="term" value="P:regulation of transcription by RNA polymerase II"/>
    <property type="evidence" value="ECO:0007669"/>
    <property type="project" value="InterPro"/>
</dbReference>
<evidence type="ECO:0000256" key="2">
    <source>
        <dbReference type="ARBA" id="ARBA00014912"/>
    </source>
</evidence>
<dbReference type="AlphaFoldDB" id="A0A6A6S0C6"/>
<dbReference type="InterPro" id="IPR013763">
    <property type="entry name" value="Cyclin-like_dom"/>
</dbReference>
<evidence type="ECO:0000256" key="3">
    <source>
        <dbReference type="RuleBase" id="RU000383"/>
    </source>
</evidence>